<dbReference type="EC" id="3.4.19.12" evidence="2"/>
<dbReference type="InterPro" id="IPR025305">
    <property type="entry name" value="UCH_repeat_domain"/>
</dbReference>
<dbReference type="PANTHER" id="PTHR43982:SF6">
    <property type="entry name" value="UBIQUITIN CARBOXYL-TERMINAL HYDROLASE 2-RELATED"/>
    <property type="match status" value="1"/>
</dbReference>
<dbReference type="Proteomes" id="UP000249293">
    <property type="component" value="Chromosome 3"/>
</dbReference>
<evidence type="ECO:0000256" key="10">
    <source>
        <dbReference type="ARBA" id="ARBA00042737"/>
    </source>
</evidence>
<feature type="compositionally biased region" description="Polar residues" evidence="12">
    <location>
        <begin position="7"/>
        <end position="23"/>
    </location>
</feature>
<dbReference type="HOGENOM" id="CLU_003155_1_0_1"/>
<keyword evidence="6" id="KW-0788">Thiol protease</keyword>
<evidence type="ECO:0000313" key="15">
    <source>
        <dbReference type="EMBL" id="KGK38681.1"/>
    </source>
</evidence>
<organism evidence="15 16">
    <name type="scientific">Pichia kudriavzevii</name>
    <name type="common">Yeast</name>
    <name type="synonym">Issatchenkia orientalis</name>
    <dbReference type="NCBI Taxonomy" id="4909"/>
    <lineage>
        <taxon>Eukaryota</taxon>
        <taxon>Fungi</taxon>
        <taxon>Dikarya</taxon>
        <taxon>Ascomycota</taxon>
        <taxon>Saccharomycotina</taxon>
        <taxon>Pichiomycetes</taxon>
        <taxon>Pichiales</taxon>
        <taxon>Pichiaceae</taxon>
        <taxon>Pichia</taxon>
    </lineage>
</organism>
<keyword evidence="17" id="KW-1185">Reference proteome</keyword>
<dbReference type="OrthoDB" id="2420415at2759"/>
<reference evidence="16" key="1">
    <citation type="journal article" date="2014" name="Microb. Cell Fact.">
        <title>Exploiting Issatchenkia orientalis SD108 for succinic acid production.</title>
        <authorList>
            <person name="Xiao H."/>
            <person name="Shao Z."/>
            <person name="Jiang Y."/>
            <person name="Dole S."/>
            <person name="Zhao H."/>
        </authorList>
    </citation>
    <scope>NUCLEOTIDE SEQUENCE [LARGE SCALE GENOMIC DNA]</scope>
    <source>
        <strain evidence="16">SD108</strain>
    </source>
</reference>
<reference evidence="14 17" key="3">
    <citation type="submission" date="2018-06" db="EMBL/GenBank/DDBJ databases">
        <title>Population genomics shows no distinction between pathogenic Candida krusei and environmental Pichia kudriavzevii: One species, four names.</title>
        <authorList>
            <person name="Douglass A.P."/>
            <person name="Offei B."/>
            <person name="Braun-Galleani S."/>
            <person name="Coughlan A.Y."/>
            <person name="Martos A."/>
            <person name="Ortiz-Merino R.A."/>
            <person name="Byrne K.P."/>
            <person name="Wolfe K.H."/>
        </authorList>
    </citation>
    <scope>NUCLEOTIDE SEQUENCE [LARGE SCALE GENOMIC DNA]</scope>
    <source>
        <strain evidence="14 17">CBS573</strain>
    </source>
</reference>
<evidence type="ECO:0000256" key="1">
    <source>
        <dbReference type="ARBA" id="ARBA00000707"/>
    </source>
</evidence>
<dbReference type="Proteomes" id="UP000029867">
    <property type="component" value="Unassembled WGS sequence"/>
</dbReference>
<dbReference type="EMBL" id="CP028775">
    <property type="protein sequence ID" value="AWU77199.1"/>
    <property type="molecule type" value="Genomic_DNA"/>
</dbReference>
<keyword evidence="4" id="KW-0833">Ubl conjugation pathway</keyword>
<dbReference type="GO" id="GO:0016579">
    <property type="term" value="P:protein deubiquitination"/>
    <property type="evidence" value="ECO:0007669"/>
    <property type="project" value="InterPro"/>
</dbReference>
<evidence type="ECO:0000256" key="2">
    <source>
        <dbReference type="ARBA" id="ARBA00012759"/>
    </source>
</evidence>
<dbReference type="CDD" id="cd02666">
    <property type="entry name" value="Peptidase_C19J"/>
    <property type="match status" value="1"/>
</dbReference>
<protein>
    <recommendedName>
        <fullName evidence="7">Ubiquitin carboxyl-terminal hydrolase 2</fullName>
        <ecNumber evidence="2">3.4.19.12</ecNumber>
    </recommendedName>
    <alternativeName>
        <fullName evidence="9">Deubiquitinating enzyme 2</fullName>
    </alternativeName>
    <alternativeName>
        <fullName evidence="8">Ubiquitin thioesterase 2</fullName>
    </alternativeName>
    <alternativeName>
        <fullName evidence="10">Ubiquitin-specific-processing protease 2</fullName>
    </alternativeName>
</protein>
<reference evidence="15" key="2">
    <citation type="submission" date="2014-08" db="EMBL/GenBank/DDBJ databases">
        <title>Exploiting Issatchenkia orientalis SD108 for Succinic Acid Production.</title>
        <authorList>
            <person name="Xiao H."/>
            <person name="Shao Z."/>
            <person name="Jiang Y."/>
            <person name="Dole S."/>
            <person name="Zhao H."/>
        </authorList>
    </citation>
    <scope>NUCLEOTIDE SEQUENCE [LARGE SCALE GENOMIC DNA]</scope>
    <source>
        <strain evidence="15">SD108</strain>
    </source>
</reference>
<dbReference type="InterPro" id="IPR028889">
    <property type="entry name" value="USP"/>
</dbReference>
<evidence type="ECO:0000313" key="17">
    <source>
        <dbReference type="Proteomes" id="UP000249293"/>
    </source>
</evidence>
<dbReference type="FunFam" id="3.90.70.10:FF:000176">
    <property type="entry name" value="Ubiquitin-specific protease"/>
    <property type="match status" value="1"/>
</dbReference>
<dbReference type="GO" id="GO:0061136">
    <property type="term" value="P:regulation of proteasomal protein catabolic process"/>
    <property type="evidence" value="ECO:0007669"/>
    <property type="project" value="TreeGrafter"/>
</dbReference>
<dbReference type="eggNOG" id="KOG1863">
    <property type="taxonomic scope" value="Eukaryota"/>
</dbReference>
<dbReference type="KEGG" id="pkz:C5L36_0C11040"/>
<keyword evidence="11" id="KW-0175">Coiled coil</keyword>
<dbReference type="RefSeq" id="XP_029322676.1">
    <property type="nucleotide sequence ID" value="XM_029466816.1"/>
</dbReference>
<evidence type="ECO:0000256" key="5">
    <source>
        <dbReference type="ARBA" id="ARBA00022801"/>
    </source>
</evidence>
<comment type="catalytic activity">
    <reaction evidence="1">
        <text>Thiol-dependent hydrolysis of ester, thioester, amide, peptide and isopeptide bonds formed by the C-terminal Gly of ubiquitin (a 76-residue protein attached to proteins as an intracellular targeting signal).</text>
        <dbReference type="EC" id="3.4.19.12"/>
    </reaction>
</comment>
<dbReference type="VEuPathDB" id="FungiDB:C5L36_0C11040"/>
<dbReference type="PROSITE" id="PS00972">
    <property type="entry name" value="USP_1"/>
    <property type="match status" value="1"/>
</dbReference>
<keyword evidence="5" id="KW-0378">Hydrolase</keyword>
<evidence type="ECO:0000256" key="8">
    <source>
        <dbReference type="ARBA" id="ARBA00041732"/>
    </source>
</evidence>
<dbReference type="STRING" id="4909.A0A099P3P4"/>
<gene>
    <name evidence="14" type="ORF">C5L36_0C11040</name>
    <name evidence="15" type="ORF">JL09_g2217</name>
</gene>
<feature type="coiled-coil region" evidence="11">
    <location>
        <begin position="1159"/>
        <end position="1186"/>
    </location>
</feature>
<dbReference type="SUPFAM" id="SSF54001">
    <property type="entry name" value="Cysteine proteinases"/>
    <property type="match status" value="1"/>
</dbReference>
<evidence type="ECO:0000256" key="12">
    <source>
        <dbReference type="SAM" id="MobiDB-lite"/>
    </source>
</evidence>
<accession>A0A099P3P4</accession>
<evidence type="ECO:0000256" key="3">
    <source>
        <dbReference type="ARBA" id="ARBA00022670"/>
    </source>
</evidence>
<dbReference type="GO" id="GO:0043161">
    <property type="term" value="P:proteasome-mediated ubiquitin-dependent protein catabolic process"/>
    <property type="evidence" value="ECO:0007669"/>
    <property type="project" value="InterPro"/>
</dbReference>
<evidence type="ECO:0000313" key="16">
    <source>
        <dbReference type="Proteomes" id="UP000029867"/>
    </source>
</evidence>
<dbReference type="PROSITE" id="PS50235">
    <property type="entry name" value="USP_3"/>
    <property type="match status" value="1"/>
</dbReference>
<dbReference type="PANTHER" id="PTHR43982">
    <property type="entry name" value="UBIQUITIN CARBOXYL-TERMINAL HYDROLASE"/>
    <property type="match status" value="1"/>
</dbReference>
<dbReference type="InterPro" id="IPR018200">
    <property type="entry name" value="USP_CS"/>
</dbReference>
<dbReference type="Pfam" id="PF00443">
    <property type="entry name" value="UCH"/>
    <property type="match status" value="1"/>
</dbReference>
<dbReference type="GO" id="GO:0070628">
    <property type="term" value="F:proteasome binding"/>
    <property type="evidence" value="ECO:0007669"/>
    <property type="project" value="TreeGrafter"/>
</dbReference>
<sequence>MGDVNPFSDSGENNESIGINPSNIPKVPVVQYDEKDEDEEMGVFSAEESNSVQLDNGELSLGEENVEEEQEISPFEYEFSSALCLKSSDRILDDLRSDPLFLLKQQDGVISLPTINYAKQLSQNGASTMKYQPVYWDTKNPDFGSYRTIELDGNTSLATFTGLLVPCDSHSLFEDSVIYHYCIKIKYYNDRINVKNSFYGFHDSQLSDSDRIYIEPEDILCAAGEIPKESIDILLKSLPKVVDSGNFISKETGTVIRVEVYSSILDQSDLELFSLTEIQTRVAKFNSQEPEGQSFGNALTPHDSFLKFRSVLTGAIKQTDERDLKKIDVQKKFLQVSIDIDLLLDKFFFSLDNENNSPCIYPVIISKLGEYSFVYENFLRRAANEAAYFAAITSPNQYDFSNSFSNSFESVFNVLHEFDSQQQNYNWLKWNDKYYNEASIVLSICPHYNDQLIINMYQNLTTHDPVNSPIYFDALTYFVTSRYSDDLPYYVTILKEKGILGFGELKGCFDRFGFHISSCDTLDSITDEQLLLAYQNQLIVATSKYEKVTFRDCLAKIAKYRSSEYLQRYLNTEPFFDLLDAYQLLEIEPNLDDSLLITLYDYRISESGMGYDPNVARAFFTIVLARKSVILMEYIERNLPQFSIGAVSLKDSYSTIGCLETADDLAIIRIFQERAQKDTGTDFRYLWKSLKTIGDARHSKLIEAFISSGIIDTSLLAVDQSPAGLNNIGNTCYLNSLLQYYFVIEPLRNYVLNFNEVFDPEEFNKNEKYSIRRIGGRTVNIKETERSYQFMYQLRDLYYKLIHENESCVTPTSELAYLSFSPISFEVEFEEPVVDVNGESLKVGPLESQQVEKDLFVHSEDLKEDVTDLIDLSDTDNAKPEIPCVNVEEDSIGNDEEATDAVSLKKVSKKLCSPKKVNHTAAVCKISADQFEFAVEMGNQQDVTECISNVLTQIESAMKPDELDENNEQLDMIKDLFFGKTKQRLVPVDKETKQDIPGGSVRTKIESFLNLIVNIGDHPKDIYDALDTFFTEDLLELEDGEVKRSLTIIELPKILQIQIQRVQFDRVKLIPVKSNDPIPFGEKLYMDRYLETDDETIINKRQEVFNWRRRVVELNERKSILTLVNDQGMTNKDVLITTRDFLKSENVKELGVTVDMNTLEILDLEIERIQTELEAINNELEVLQNNITQQFKGFEKIGYSIFAVFIHRGQASYGHYWIYIRDPKNNVYRKYNDEIVSEVTIEEVFNFAEGNTATPYYLTFIKDDLLDQITPLQRDVIVEEKLQELQRAGNNPTIEMEMDVD</sequence>
<evidence type="ECO:0000259" key="13">
    <source>
        <dbReference type="PROSITE" id="PS50235"/>
    </source>
</evidence>
<dbReference type="Gene3D" id="3.90.70.10">
    <property type="entry name" value="Cysteine proteinases"/>
    <property type="match status" value="2"/>
</dbReference>
<dbReference type="InterPro" id="IPR001394">
    <property type="entry name" value="Peptidase_C19_UCH"/>
</dbReference>
<feature type="domain" description="USP" evidence="13">
    <location>
        <begin position="723"/>
        <end position="1263"/>
    </location>
</feature>
<evidence type="ECO:0000256" key="11">
    <source>
        <dbReference type="SAM" id="Coils"/>
    </source>
</evidence>
<name>A0A099P3P4_PICKU</name>
<dbReference type="InterPro" id="IPR044635">
    <property type="entry name" value="UBP14-like"/>
</dbReference>
<evidence type="ECO:0000256" key="7">
    <source>
        <dbReference type="ARBA" id="ARBA00040966"/>
    </source>
</evidence>
<dbReference type="Pfam" id="PF13446">
    <property type="entry name" value="RPT"/>
    <property type="match status" value="3"/>
</dbReference>
<dbReference type="InterPro" id="IPR038765">
    <property type="entry name" value="Papain-like_cys_pep_sf"/>
</dbReference>
<dbReference type="GO" id="GO:0004843">
    <property type="term" value="F:cysteine-type deubiquitinase activity"/>
    <property type="evidence" value="ECO:0007669"/>
    <property type="project" value="UniProtKB-EC"/>
</dbReference>
<proteinExistence type="predicted"/>
<evidence type="ECO:0000313" key="14">
    <source>
        <dbReference type="EMBL" id="AWU77199.1"/>
    </source>
</evidence>
<feature type="region of interest" description="Disordered" evidence="12">
    <location>
        <begin position="1"/>
        <end position="25"/>
    </location>
</feature>
<evidence type="ECO:0000256" key="6">
    <source>
        <dbReference type="ARBA" id="ARBA00022807"/>
    </source>
</evidence>
<dbReference type="GeneID" id="40384994"/>
<evidence type="ECO:0000256" key="4">
    <source>
        <dbReference type="ARBA" id="ARBA00022786"/>
    </source>
</evidence>
<keyword evidence="3" id="KW-0645">Protease</keyword>
<evidence type="ECO:0000256" key="9">
    <source>
        <dbReference type="ARBA" id="ARBA00042236"/>
    </source>
</evidence>
<dbReference type="EMBL" id="JQFK01000017">
    <property type="protein sequence ID" value="KGK38681.1"/>
    <property type="molecule type" value="Genomic_DNA"/>
</dbReference>